<organism evidence="1 2">
    <name type="scientific">Bordetella avium (strain 197N)</name>
    <dbReference type="NCBI Taxonomy" id="360910"/>
    <lineage>
        <taxon>Bacteria</taxon>
        <taxon>Pseudomonadati</taxon>
        <taxon>Pseudomonadota</taxon>
        <taxon>Betaproteobacteria</taxon>
        <taxon>Burkholderiales</taxon>
        <taxon>Alcaligenaceae</taxon>
        <taxon>Bordetella</taxon>
    </lineage>
</organism>
<evidence type="ECO:0000313" key="1">
    <source>
        <dbReference type="EMBL" id="CAJ50201.1"/>
    </source>
</evidence>
<reference evidence="1 2" key="1">
    <citation type="journal article" date="2006" name="J. Bacteriol.">
        <title>Comparison of the genome sequence of the poultry pathogen Bordetella avium with those of B. bronchiseptica, B. pertussis, and B. parapertussis reveals extensive diversity in surface structures associated with host interaction.</title>
        <authorList>
            <person name="Sebaihia M."/>
            <person name="Preston A."/>
            <person name="Maskell D.J."/>
            <person name="Kuzmiak H."/>
            <person name="Connell T.D."/>
            <person name="King N.D."/>
            <person name="Orndorff P.E."/>
            <person name="Miyamoto D.M."/>
            <person name="Thomson N.R."/>
            <person name="Harris D."/>
            <person name="Goble A."/>
            <person name="Lord A."/>
            <person name="Murphy L."/>
            <person name="Quail M.A."/>
            <person name="Rutter S."/>
            <person name="Squares R."/>
            <person name="Squares S."/>
            <person name="Woodward J."/>
            <person name="Parkhill J."/>
            <person name="Temple L.M."/>
        </authorList>
    </citation>
    <scope>NUCLEOTIDE SEQUENCE [LARGE SCALE GENOMIC DNA]</scope>
    <source>
        <strain evidence="1 2">197N</strain>
    </source>
</reference>
<dbReference type="HOGENOM" id="CLU_3073017_0_0_4"/>
<dbReference type="KEGG" id="bav:BAV2589"/>
<sequence>VPELSSVLSTKSGDKPWVENWGPLDGAYGFRVYPVLLFFRTKDLIGLIYKGFF</sequence>
<protein>
    <submittedName>
        <fullName evidence="1">Uncharacterized protein</fullName>
    </submittedName>
</protein>
<keyword evidence="2" id="KW-1185">Reference proteome</keyword>
<proteinExistence type="predicted"/>
<evidence type="ECO:0000313" key="2">
    <source>
        <dbReference type="Proteomes" id="UP000001977"/>
    </source>
</evidence>
<feature type="non-terminal residue" evidence="1">
    <location>
        <position position="1"/>
    </location>
</feature>
<name>Q2KWZ5_BORA1</name>
<dbReference type="EMBL" id="AM167904">
    <property type="protein sequence ID" value="CAJ50201.1"/>
    <property type="molecule type" value="Genomic_DNA"/>
</dbReference>
<accession>Q2KWZ5</accession>
<gene>
    <name evidence="1" type="ordered locus">BAV2589</name>
</gene>
<dbReference type="AlphaFoldDB" id="Q2KWZ5"/>
<dbReference type="Proteomes" id="UP000001977">
    <property type="component" value="Chromosome"/>
</dbReference>